<dbReference type="PANTHER" id="PTHR45657">
    <property type="entry name" value="CRAL-TRIO DOMAIN-CONTAINING PROTEIN YKL091C-RELATED"/>
    <property type="match status" value="1"/>
</dbReference>
<name>A0A1B7N4W8_9AGAM</name>
<reference evidence="2 3" key="1">
    <citation type="submission" date="2016-06" db="EMBL/GenBank/DDBJ databases">
        <title>Comparative genomics of the ectomycorrhizal sister species Rhizopogon vinicolor and Rhizopogon vesiculosus (Basidiomycota: Boletales) reveals a divergence of the mating type B locus.</title>
        <authorList>
            <consortium name="DOE Joint Genome Institute"/>
            <person name="Mujic A.B."/>
            <person name="Kuo A."/>
            <person name="Tritt A."/>
            <person name="Lipzen A."/>
            <person name="Chen C."/>
            <person name="Johnson J."/>
            <person name="Sharma A."/>
            <person name="Barry K."/>
            <person name="Grigoriev I.V."/>
            <person name="Spatafora J.W."/>
        </authorList>
    </citation>
    <scope>NUCLEOTIDE SEQUENCE [LARGE SCALE GENOMIC DNA]</scope>
    <source>
        <strain evidence="2 3">AM-OR11-026</strain>
    </source>
</reference>
<dbReference type="Pfam" id="PF00650">
    <property type="entry name" value="CRAL_TRIO"/>
    <property type="match status" value="1"/>
</dbReference>
<evidence type="ECO:0000313" key="3">
    <source>
        <dbReference type="Proteomes" id="UP000092154"/>
    </source>
</evidence>
<dbReference type="SUPFAM" id="SSF52087">
    <property type="entry name" value="CRAL/TRIO domain"/>
    <property type="match status" value="1"/>
</dbReference>
<dbReference type="Pfam" id="PF03765">
    <property type="entry name" value="CRAL_TRIO_N"/>
    <property type="match status" value="1"/>
</dbReference>
<gene>
    <name evidence="2" type="ORF">K503DRAFT_738608</name>
</gene>
<dbReference type="InterPro" id="IPR011074">
    <property type="entry name" value="CRAL/TRIO_N_dom"/>
</dbReference>
<keyword evidence="3" id="KW-1185">Reference proteome</keyword>
<dbReference type="PANTHER" id="PTHR45657:SF3">
    <property type="entry name" value="TRANSPORTER, PUTATIVE (AFU_ORTHOLOGUE AFUA_5G09260)-RELATED"/>
    <property type="match status" value="1"/>
</dbReference>
<proteinExistence type="predicted"/>
<dbReference type="SMART" id="SM00516">
    <property type="entry name" value="SEC14"/>
    <property type="match status" value="1"/>
</dbReference>
<dbReference type="Gene3D" id="1.10.8.20">
    <property type="entry name" value="N-terminal domain of phosphatidylinositol transfer protein sec14p"/>
    <property type="match status" value="1"/>
</dbReference>
<evidence type="ECO:0000259" key="1">
    <source>
        <dbReference type="PROSITE" id="PS50191"/>
    </source>
</evidence>
<dbReference type="InterPro" id="IPR051026">
    <property type="entry name" value="PI/PC_transfer"/>
</dbReference>
<dbReference type="SUPFAM" id="SSF46938">
    <property type="entry name" value="CRAL/TRIO N-terminal domain"/>
    <property type="match status" value="1"/>
</dbReference>
<dbReference type="PROSITE" id="PS50191">
    <property type="entry name" value="CRAL_TRIO"/>
    <property type="match status" value="1"/>
</dbReference>
<organism evidence="2 3">
    <name type="scientific">Rhizopogon vinicolor AM-OR11-026</name>
    <dbReference type="NCBI Taxonomy" id="1314800"/>
    <lineage>
        <taxon>Eukaryota</taxon>
        <taxon>Fungi</taxon>
        <taxon>Dikarya</taxon>
        <taxon>Basidiomycota</taxon>
        <taxon>Agaricomycotina</taxon>
        <taxon>Agaricomycetes</taxon>
        <taxon>Agaricomycetidae</taxon>
        <taxon>Boletales</taxon>
        <taxon>Suillineae</taxon>
        <taxon>Rhizopogonaceae</taxon>
        <taxon>Rhizopogon</taxon>
    </lineage>
</organism>
<dbReference type="CDD" id="cd00170">
    <property type="entry name" value="SEC14"/>
    <property type="match status" value="1"/>
</dbReference>
<dbReference type="OrthoDB" id="30289at2759"/>
<dbReference type="InterPro" id="IPR036273">
    <property type="entry name" value="CRAL/TRIO_N_dom_sf"/>
</dbReference>
<dbReference type="Proteomes" id="UP000092154">
    <property type="component" value="Unassembled WGS sequence"/>
</dbReference>
<dbReference type="InParanoid" id="A0A1B7N4W8"/>
<dbReference type="EMBL" id="KV448232">
    <property type="protein sequence ID" value="OAX39890.1"/>
    <property type="molecule type" value="Genomic_DNA"/>
</dbReference>
<dbReference type="InterPro" id="IPR001251">
    <property type="entry name" value="CRAL-TRIO_dom"/>
</dbReference>
<dbReference type="Gene3D" id="3.40.525.10">
    <property type="entry name" value="CRAL-TRIO lipid binding domain"/>
    <property type="match status" value="1"/>
</dbReference>
<feature type="domain" description="CRAL-TRIO" evidence="1">
    <location>
        <begin position="98"/>
        <end position="274"/>
    </location>
</feature>
<accession>A0A1B7N4W8</accession>
<dbReference type="InterPro" id="IPR036865">
    <property type="entry name" value="CRAL-TRIO_dom_sf"/>
</dbReference>
<protein>
    <submittedName>
        <fullName evidence="2">CRAL/TRIO domain-containing protein</fullName>
    </submittedName>
</protein>
<evidence type="ECO:0000313" key="2">
    <source>
        <dbReference type="EMBL" id="OAX39890.1"/>
    </source>
</evidence>
<dbReference type="STRING" id="1314800.A0A1B7N4W8"/>
<dbReference type="AlphaFoldDB" id="A0A1B7N4W8"/>
<dbReference type="SMART" id="SM01100">
    <property type="entry name" value="CRAL_TRIO_N"/>
    <property type="match status" value="1"/>
</dbReference>
<sequence>MPIMAESHTPDSEQPVVAATADDEGQLLGSFKTRISTAGLYQPASGDTPASHDDSTLLRFLRARRYDVDKAQKQFSDAEAWRRQHNVDELFRTFETNEMELSRRFYPRWTGRRDKAGLPVYVYRLASLDASLRKELESVPPERRYQRIVVLHEAMTHFVLPLCSYVSAPTSISSVTTIIDLEHVSLSAMWSLRSHLQVASTMATANYPETLNSIAIVNSPSFFPTIWNWIKSWFDEGTRNKIHILGKDPGPTLRLLIDDKDIPQSYGGQLPWKFEDDPDLDDTIRAVIGEMPKGPAVFVDGALKSVSGRRHENISIN</sequence>